<sequence length="91" mass="10535">MKKQHYTAEIPVSNPYNFAAFEDLIANIQSGYNEEKRLKNAAFEFMINKGIYVDFHEWLHNPARQPQSENIQGRVRMGTAAATRIAKFFGR</sequence>
<dbReference type="AlphaFoldDB" id="A0A1Y3QX61"/>
<protein>
    <submittedName>
        <fullName evidence="1">Uncharacterized protein</fullName>
    </submittedName>
</protein>
<reference evidence="2" key="1">
    <citation type="submission" date="2017-04" db="EMBL/GenBank/DDBJ databases">
        <title>Function of individual gut microbiota members based on whole genome sequencing of pure cultures obtained from chicken caecum.</title>
        <authorList>
            <person name="Medvecky M."/>
            <person name="Cejkova D."/>
            <person name="Polansky O."/>
            <person name="Karasova D."/>
            <person name="Kubasova T."/>
            <person name="Cizek A."/>
            <person name="Rychlik I."/>
        </authorList>
    </citation>
    <scope>NUCLEOTIDE SEQUENCE [LARGE SCALE GENOMIC DNA]</scope>
    <source>
        <strain evidence="2">An90</strain>
    </source>
</reference>
<organism evidence="1 2">
    <name type="scientific">Alistipes onderdonkii</name>
    <dbReference type="NCBI Taxonomy" id="328813"/>
    <lineage>
        <taxon>Bacteria</taxon>
        <taxon>Pseudomonadati</taxon>
        <taxon>Bacteroidota</taxon>
        <taxon>Bacteroidia</taxon>
        <taxon>Bacteroidales</taxon>
        <taxon>Rikenellaceae</taxon>
        <taxon>Alistipes</taxon>
    </lineage>
</organism>
<dbReference type="EMBL" id="NFHB01000002">
    <property type="protein sequence ID" value="OUN04244.1"/>
    <property type="molecule type" value="Genomic_DNA"/>
</dbReference>
<accession>A0A1Y3QX61</accession>
<gene>
    <name evidence="1" type="ORF">B5G41_02725</name>
</gene>
<comment type="caution">
    <text evidence="1">The sequence shown here is derived from an EMBL/GenBank/DDBJ whole genome shotgun (WGS) entry which is preliminary data.</text>
</comment>
<proteinExistence type="predicted"/>
<dbReference type="RefSeq" id="WP_087401173.1">
    <property type="nucleotide sequence ID" value="NZ_NFHB01000002.1"/>
</dbReference>
<dbReference type="Proteomes" id="UP000195772">
    <property type="component" value="Unassembled WGS sequence"/>
</dbReference>
<evidence type="ECO:0000313" key="1">
    <source>
        <dbReference type="EMBL" id="OUN04244.1"/>
    </source>
</evidence>
<name>A0A1Y3QX61_9BACT</name>
<evidence type="ECO:0000313" key="2">
    <source>
        <dbReference type="Proteomes" id="UP000195772"/>
    </source>
</evidence>